<name>A0ABZ1I5C7_9PSEU</name>
<evidence type="ECO:0000313" key="4">
    <source>
        <dbReference type="Proteomes" id="UP001330812"/>
    </source>
</evidence>
<evidence type="ECO:0000256" key="1">
    <source>
        <dbReference type="SAM" id="MobiDB-lite"/>
    </source>
</evidence>
<evidence type="ECO:0008006" key="5">
    <source>
        <dbReference type="Google" id="ProtNLM"/>
    </source>
</evidence>
<keyword evidence="4" id="KW-1185">Reference proteome</keyword>
<dbReference type="RefSeq" id="WP_326568442.1">
    <property type="nucleotide sequence ID" value="NZ_CP142149.1"/>
</dbReference>
<keyword evidence="2" id="KW-0732">Signal</keyword>
<protein>
    <recommendedName>
        <fullName evidence="5">DUF5666 domain-containing protein</fullName>
    </recommendedName>
</protein>
<sequence>MSRRVGALAALIAAAGVLVTGCTADDEPSTAPPATFTSVPAPASTGGPSNPPASTAADTQADVKRGTATGVPGIDVLVTIGWADGKITPPAGTVDVQVGDKVRVHVSSDQRVDVNVEGHPEADLTVEQGDAGDLDWIVTQKGDSAVTLGADKTLLTTVQAV</sequence>
<feature type="compositionally biased region" description="Polar residues" evidence="1">
    <location>
        <begin position="46"/>
        <end position="58"/>
    </location>
</feature>
<evidence type="ECO:0000256" key="2">
    <source>
        <dbReference type="SAM" id="SignalP"/>
    </source>
</evidence>
<dbReference type="PROSITE" id="PS51257">
    <property type="entry name" value="PROKAR_LIPOPROTEIN"/>
    <property type="match status" value="1"/>
</dbReference>
<dbReference type="EMBL" id="CP142149">
    <property type="protein sequence ID" value="WSE29480.1"/>
    <property type="molecule type" value="Genomic_DNA"/>
</dbReference>
<proteinExistence type="predicted"/>
<feature type="region of interest" description="Disordered" evidence="1">
    <location>
        <begin position="24"/>
        <end position="60"/>
    </location>
</feature>
<accession>A0ABZ1I5C7</accession>
<reference evidence="3 4" key="1">
    <citation type="journal article" date="2015" name="Int. J. Syst. Evol. Microbiol.">
        <title>Amycolatopsis rhabdoformis sp. nov., an actinomycete isolated from a tropical forest soil.</title>
        <authorList>
            <person name="Souza W.R."/>
            <person name="Silva R.E."/>
            <person name="Goodfellow M."/>
            <person name="Busarakam K."/>
            <person name="Figueiro F.S."/>
            <person name="Ferreira D."/>
            <person name="Rodrigues-Filho E."/>
            <person name="Moraes L.A.B."/>
            <person name="Zucchi T.D."/>
        </authorList>
    </citation>
    <scope>NUCLEOTIDE SEQUENCE [LARGE SCALE GENOMIC DNA]</scope>
    <source>
        <strain evidence="3 4">NCIMB 14900</strain>
    </source>
</reference>
<dbReference type="Proteomes" id="UP001330812">
    <property type="component" value="Chromosome"/>
</dbReference>
<feature type="chain" id="PRO_5047353168" description="DUF5666 domain-containing protein" evidence="2">
    <location>
        <begin position="25"/>
        <end position="161"/>
    </location>
</feature>
<gene>
    <name evidence="3" type="ORF">VSH64_42890</name>
</gene>
<organism evidence="3 4">
    <name type="scientific">Amycolatopsis rhabdoformis</name>
    <dbReference type="NCBI Taxonomy" id="1448059"/>
    <lineage>
        <taxon>Bacteria</taxon>
        <taxon>Bacillati</taxon>
        <taxon>Actinomycetota</taxon>
        <taxon>Actinomycetes</taxon>
        <taxon>Pseudonocardiales</taxon>
        <taxon>Pseudonocardiaceae</taxon>
        <taxon>Amycolatopsis</taxon>
    </lineage>
</organism>
<evidence type="ECO:0000313" key="3">
    <source>
        <dbReference type="EMBL" id="WSE29480.1"/>
    </source>
</evidence>
<feature type="signal peptide" evidence="2">
    <location>
        <begin position="1"/>
        <end position="24"/>
    </location>
</feature>